<accession>A0A1T4VV87</accession>
<protein>
    <recommendedName>
        <fullName evidence="5 6">Oligoribonuclease</fullName>
        <ecNumber evidence="6">3.1.-.-</ecNumber>
    </recommendedName>
</protein>
<dbReference type="InterPro" id="IPR012337">
    <property type="entry name" value="RNaseH-like_sf"/>
</dbReference>
<feature type="active site" evidence="6">
    <location>
        <position position="129"/>
    </location>
</feature>
<dbReference type="PANTHER" id="PTHR11046">
    <property type="entry name" value="OLIGORIBONUCLEASE, MITOCHONDRIAL"/>
    <property type="match status" value="1"/>
</dbReference>
<proteinExistence type="inferred from homology"/>
<dbReference type="HAMAP" id="MF_00045">
    <property type="entry name" value="Oligoribonuclease"/>
    <property type="match status" value="1"/>
</dbReference>
<comment type="similarity">
    <text evidence="1 6">Belongs to the oligoribonuclease family.</text>
</comment>
<comment type="subcellular location">
    <subcellularLocation>
        <location evidence="6">Cytoplasm</location>
    </subcellularLocation>
</comment>
<dbReference type="InterPro" id="IPR013520">
    <property type="entry name" value="Ribonucl_H"/>
</dbReference>
<dbReference type="Gene3D" id="3.30.420.10">
    <property type="entry name" value="Ribonuclease H-like superfamily/Ribonuclease H"/>
    <property type="match status" value="1"/>
</dbReference>
<dbReference type="AlphaFoldDB" id="A0A1T4VV87"/>
<dbReference type="Pfam" id="PF00929">
    <property type="entry name" value="RNase_T"/>
    <property type="match status" value="1"/>
</dbReference>
<dbReference type="OrthoDB" id="9801329at2"/>
<keyword evidence="9" id="KW-1185">Reference proteome</keyword>
<name>A0A1T4VV87_9GAMM</name>
<evidence type="ECO:0000256" key="4">
    <source>
        <dbReference type="ARBA" id="ARBA00022839"/>
    </source>
</evidence>
<dbReference type="SMART" id="SM00479">
    <property type="entry name" value="EXOIII"/>
    <property type="match status" value="1"/>
</dbReference>
<keyword evidence="6" id="KW-0963">Cytoplasm</keyword>
<dbReference type="GO" id="GO:0006259">
    <property type="term" value="P:DNA metabolic process"/>
    <property type="evidence" value="ECO:0007669"/>
    <property type="project" value="UniProtKB-ARBA"/>
</dbReference>
<dbReference type="STRING" id="92487.SAMN02745130_00396"/>
<dbReference type="FunFam" id="3.30.420.10:FF:000003">
    <property type="entry name" value="Oligoribonuclease"/>
    <property type="match status" value="1"/>
</dbReference>
<sequence length="181" mass="20756">MTAHQDNLIWIDLEMTGLDTVNDLIIEIATVVTDKDLNILAEGPVIALHQTEARMAQMDEWNQKQHGGSGLIQRVLASQWTAAQAEQATLDFLKEQVPAGVSPMCGNSICQDRRFLARLMPELEQFFHYRNLDVSTVKELAKRWKPSILELYSKDSRHLALDDIYDSINELKFYRQHFISL</sequence>
<evidence type="ECO:0000256" key="1">
    <source>
        <dbReference type="ARBA" id="ARBA00009921"/>
    </source>
</evidence>
<dbReference type="NCBIfam" id="NF003765">
    <property type="entry name" value="PRK05359.1"/>
    <property type="match status" value="1"/>
</dbReference>
<dbReference type="GO" id="GO:0000175">
    <property type="term" value="F:3'-5'-RNA exonuclease activity"/>
    <property type="evidence" value="ECO:0007669"/>
    <property type="project" value="InterPro"/>
</dbReference>
<dbReference type="SUPFAM" id="SSF53098">
    <property type="entry name" value="Ribonuclease H-like"/>
    <property type="match status" value="1"/>
</dbReference>
<organism evidence="8 9">
    <name type="scientific">Thiothrix eikelboomii</name>
    <dbReference type="NCBI Taxonomy" id="92487"/>
    <lineage>
        <taxon>Bacteria</taxon>
        <taxon>Pseudomonadati</taxon>
        <taxon>Pseudomonadota</taxon>
        <taxon>Gammaproteobacteria</taxon>
        <taxon>Thiotrichales</taxon>
        <taxon>Thiotrichaceae</taxon>
        <taxon>Thiothrix</taxon>
    </lineage>
</organism>
<evidence type="ECO:0000256" key="3">
    <source>
        <dbReference type="ARBA" id="ARBA00022801"/>
    </source>
</evidence>
<keyword evidence="2 6" id="KW-0540">Nuclease</keyword>
<evidence type="ECO:0000313" key="9">
    <source>
        <dbReference type="Proteomes" id="UP000190460"/>
    </source>
</evidence>
<dbReference type="InterPro" id="IPR022894">
    <property type="entry name" value="Oligoribonuclease"/>
</dbReference>
<evidence type="ECO:0000259" key="7">
    <source>
        <dbReference type="SMART" id="SM00479"/>
    </source>
</evidence>
<dbReference type="GO" id="GO:0003676">
    <property type="term" value="F:nucleic acid binding"/>
    <property type="evidence" value="ECO:0007669"/>
    <property type="project" value="InterPro"/>
</dbReference>
<dbReference type="EC" id="3.1.-.-" evidence="6"/>
<dbReference type="CDD" id="cd06135">
    <property type="entry name" value="Orn"/>
    <property type="match status" value="1"/>
</dbReference>
<reference evidence="8 9" key="1">
    <citation type="submission" date="2017-02" db="EMBL/GenBank/DDBJ databases">
        <authorList>
            <person name="Peterson S.W."/>
        </authorList>
    </citation>
    <scope>NUCLEOTIDE SEQUENCE [LARGE SCALE GENOMIC DNA]</scope>
    <source>
        <strain evidence="8 9">ATCC 49788</strain>
    </source>
</reference>
<dbReference type="GO" id="GO:0005737">
    <property type="term" value="C:cytoplasm"/>
    <property type="evidence" value="ECO:0007669"/>
    <property type="project" value="UniProtKB-SubCell"/>
</dbReference>
<comment type="function">
    <text evidence="6">3'-to-5' exoribonuclease specific for small oligoribonucleotides.</text>
</comment>
<dbReference type="InterPro" id="IPR036397">
    <property type="entry name" value="RNaseH_sf"/>
</dbReference>
<dbReference type="RefSeq" id="WP_078920889.1">
    <property type="nucleotide sequence ID" value="NZ_FUYB01000001.1"/>
</dbReference>
<keyword evidence="3 6" id="KW-0378">Hydrolase</keyword>
<evidence type="ECO:0000256" key="6">
    <source>
        <dbReference type="HAMAP-Rule" id="MF_00045"/>
    </source>
</evidence>
<dbReference type="EMBL" id="FUYB01000001">
    <property type="protein sequence ID" value="SKA68857.1"/>
    <property type="molecule type" value="Genomic_DNA"/>
</dbReference>
<gene>
    <name evidence="6" type="primary">orn</name>
    <name evidence="8" type="ORF">SAMN02745130_00396</name>
</gene>
<evidence type="ECO:0000256" key="2">
    <source>
        <dbReference type="ARBA" id="ARBA00022722"/>
    </source>
</evidence>
<evidence type="ECO:0000313" key="8">
    <source>
        <dbReference type="EMBL" id="SKA68857.1"/>
    </source>
</evidence>
<evidence type="ECO:0000256" key="5">
    <source>
        <dbReference type="ARBA" id="ARBA00070964"/>
    </source>
</evidence>
<dbReference type="Proteomes" id="UP000190460">
    <property type="component" value="Unassembled WGS sequence"/>
</dbReference>
<feature type="domain" description="Exonuclease" evidence="7">
    <location>
        <begin position="7"/>
        <end position="180"/>
    </location>
</feature>
<keyword evidence="4 6" id="KW-0269">Exonuclease</keyword>
<dbReference type="PANTHER" id="PTHR11046:SF0">
    <property type="entry name" value="OLIGORIBONUCLEASE, MITOCHONDRIAL"/>
    <property type="match status" value="1"/>
</dbReference>